<evidence type="ECO:0000313" key="2">
    <source>
        <dbReference type="EMBL" id="KAJ4366192.1"/>
    </source>
</evidence>
<dbReference type="AlphaFoldDB" id="A0A9W8Y317"/>
<feature type="region of interest" description="Disordered" evidence="1">
    <location>
        <begin position="1"/>
        <end position="50"/>
    </location>
</feature>
<feature type="compositionally biased region" description="Low complexity" evidence="1">
    <location>
        <begin position="505"/>
        <end position="524"/>
    </location>
</feature>
<dbReference type="PANTHER" id="PTHR40618">
    <property type="entry name" value="B-ZIP TRANSCRIPTION FACTOR (EUROFUNG)-RELATED"/>
    <property type="match status" value="1"/>
</dbReference>
<reference evidence="2" key="1">
    <citation type="submission" date="2022-10" db="EMBL/GenBank/DDBJ databases">
        <title>Tapping the CABI collections for fungal endophytes: first genome assemblies for Collariella, Neodidymelliopsis, Ascochyta clinopodiicola, Didymella pomorum, Didymosphaeria variabile, Neocosmospora piperis and Neocucurbitaria cava.</title>
        <authorList>
            <person name="Hill R."/>
        </authorList>
    </citation>
    <scope>NUCLEOTIDE SEQUENCE</scope>
    <source>
        <strain evidence="2">IMI 356814</strain>
    </source>
</reference>
<feature type="compositionally biased region" description="Low complexity" evidence="1">
    <location>
        <begin position="279"/>
        <end position="296"/>
    </location>
</feature>
<sequence length="655" mass="72478">MPSSESEEQTRPRKRSRTSNSGEDGAAGGKKARGRPRVDTEDATAADRRRTQIRLAQRAYRQRKETTIASLKSQSTQLHSIIEQMNKTFLRLNESALQSGLLQLNPGLAQEFKHVTETFSNLAKTANEGRYDGDEEHEEGAENVAEESSGTQHHSQLLSQPKAEPQSVGWGYSVMDSPGKTDPLRLTHTQPDNYFSHLAGDYGQSGSSTSLVRRRHFTVGDMLDQSRNLQNSSLYQATRSQPHPELPFGILDLQPNNPFTPPNSHIFSVNIPTPEITPPSTRLSTPPLHLPSPQSTNSLPPITTYSFEETTFARRLTRAAIETGFQLLSSANPRPAAVNYVFKLSLPYFTKEQLRARFKMMLSKTTNEELDWWEAPFIHLGGAGTHYPRRDALGHIVQIKNSWTVRPLGPLERRMTRLESVEDGRWEDLDGVDLTGFEGEWFDAHDVQGYLEEQYACKLDPKSSFSACVIDDEGVSEAATTPGLLSQYDASTRRRGSDEESNSPSLTHSFTSRSTSSSSSASITPPTKAFDQPDPPFGLDMSFNNAPTLNYPSDFPKLVNYDISFDQTLGLDLAPGFDYGFAATGGGWSADVTLGADLMGADVEIVKQKQKKSAWVDVSVLLNEIIKNGVCLGRAPGFRRKDVDTAVQKALIQAY</sequence>
<feature type="region of interest" description="Disordered" evidence="1">
    <location>
        <begin position="279"/>
        <end position="302"/>
    </location>
</feature>
<feature type="compositionally biased region" description="Acidic residues" evidence="1">
    <location>
        <begin position="133"/>
        <end position="145"/>
    </location>
</feature>
<comment type="caution">
    <text evidence="2">The sequence shown here is derived from an EMBL/GenBank/DDBJ whole genome shotgun (WGS) entry which is preliminary data.</text>
</comment>
<dbReference type="Gene3D" id="1.20.5.170">
    <property type="match status" value="1"/>
</dbReference>
<protein>
    <recommendedName>
        <fullName evidence="4">BZIP domain-containing protein</fullName>
    </recommendedName>
</protein>
<dbReference type="CDD" id="cd14688">
    <property type="entry name" value="bZIP_YAP"/>
    <property type="match status" value="1"/>
</dbReference>
<evidence type="ECO:0000256" key="1">
    <source>
        <dbReference type="SAM" id="MobiDB-lite"/>
    </source>
</evidence>
<organism evidence="2 3">
    <name type="scientific">Neocucurbitaria cava</name>
    <dbReference type="NCBI Taxonomy" id="798079"/>
    <lineage>
        <taxon>Eukaryota</taxon>
        <taxon>Fungi</taxon>
        <taxon>Dikarya</taxon>
        <taxon>Ascomycota</taxon>
        <taxon>Pezizomycotina</taxon>
        <taxon>Dothideomycetes</taxon>
        <taxon>Pleosporomycetidae</taxon>
        <taxon>Pleosporales</taxon>
        <taxon>Pleosporineae</taxon>
        <taxon>Cucurbitariaceae</taxon>
        <taxon>Neocucurbitaria</taxon>
    </lineage>
</organism>
<proteinExistence type="predicted"/>
<name>A0A9W8Y317_9PLEO</name>
<feature type="region of interest" description="Disordered" evidence="1">
    <location>
        <begin position="126"/>
        <end position="176"/>
    </location>
</feature>
<keyword evidence="3" id="KW-1185">Reference proteome</keyword>
<dbReference type="PANTHER" id="PTHR40618:SF1">
    <property type="entry name" value="B-ZIP TRANSCRIPTION FACTOR (EUROFUNG)"/>
    <property type="match status" value="1"/>
</dbReference>
<dbReference type="EMBL" id="JAPEUY010000014">
    <property type="protein sequence ID" value="KAJ4366192.1"/>
    <property type="molecule type" value="Genomic_DNA"/>
</dbReference>
<gene>
    <name evidence="2" type="ORF">N0V83_007827</name>
</gene>
<feature type="compositionally biased region" description="Polar residues" evidence="1">
    <location>
        <begin position="148"/>
        <end position="159"/>
    </location>
</feature>
<dbReference type="Proteomes" id="UP001140560">
    <property type="component" value="Unassembled WGS sequence"/>
</dbReference>
<feature type="region of interest" description="Disordered" evidence="1">
    <location>
        <begin position="480"/>
        <end position="537"/>
    </location>
</feature>
<evidence type="ECO:0000313" key="3">
    <source>
        <dbReference type="Proteomes" id="UP001140560"/>
    </source>
</evidence>
<dbReference type="OrthoDB" id="3555317at2759"/>
<dbReference type="InterPro" id="IPR046347">
    <property type="entry name" value="bZIP_sf"/>
</dbReference>
<feature type="compositionally biased region" description="Basic and acidic residues" evidence="1">
    <location>
        <begin position="36"/>
        <end position="50"/>
    </location>
</feature>
<evidence type="ECO:0008006" key="4">
    <source>
        <dbReference type="Google" id="ProtNLM"/>
    </source>
</evidence>
<dbReference type="SUPFAM" id="SSF57959">
    <property type="entry name" value="Leucine zipper domain"/>
    <property type="match status" value="1"/>
</dbReference>
<accession>A0A9W8Y317</accession>
<dbReference type="GO" id="GO:0003700">
    <property type="term" value="F:DNA-binding transcription factor activity"/>
    <property type="evidence" value="ECO:0007669"/>
    <property type="project" value="InterPro"/>
</dbReference>